<sequence>MNLCSDCFKGVRHEGVPEGKLETIGGVTCYVGTPSGEYAKDTVLLFLTDVFGVEFLNNQLLVDGFAENGFKVICPDLFKGDAVPESMLGPDGNRIDTKAWASKHPPHEIRSIIDKVIAALKDEGVVKFASTSYCFGAPYTFQLAFENITKVSVCAHPSALKIPEDLEKYAEMSKAPLLINSCTVDPPFPPEARAKADEILGGGKFAPGYQREYWEGCTHGFAVRGDMSDPKVKAGKEGAFLKSVEFLKKHL</sequence>
<protein>
    <submittedName>
        <fullName evidence="1">Alpha/beta-hydrolase</fullName>
    </submittedName>
</protein>
<dbReference type="Proteomes" id="UP000790709">
    <property type="component" value="Unassembled WGS sequence"/>
</dbReference>
<gene>
    <name evidence="1" type="ORF">BV22DRAFT_1032306</name>
</gene>
<reference evidence="1" key="1">
    <citation type="journal article" date="2021" name="New Phytol.">
        <title>Evolutionary innovations through gain and loss of genes in the ectomycorrhizal Boletales.</title>
        <authorList>
            <person name="Wu G."/>
            <person name="Miyauchi S."/>
            <person name="Morin E."/>
            <person name="Kuo A."/>
            <person name="Drula E."/>
            <person name="Varga T."/>
            <person name="Kohler A."/>
            <person name="Feng B."/>
            <person name="Cao Y."/>
            <person name="Lipzen A."/>
            <person name="Daum C."/>
            <person name="Hundley H."/>
            <person name="Pangilinan J."/>
            <person name="Johnson J."/>
            <person name="Barry K."/>
            <person name="LaButti K."/>
            <person name="Ng V."/>
            <person name="Ahrendt S."/>
            <person name="Min B."/>
            <person name="Choi I.G."/>
            <person name="Park H."/>
            <person name="Plett J.M."/>
            <person name="Magnuson J."/>
            <person name="Spatafora J.W."/>
            <person name="Nagy L.G."/>
            <person name="Henrissat B."/>
            <person name="Grigoriev I.V."/>
            <person name="Yang Z.L."/>
            <person name="Xu J."/>
            <person name="Martin F.M."/>
        </authorList>
    </citation>
    <scope>NUCLEOTIDE SEQUENCE</scope>
    <source>
        <strain evidence="1">KUC20120723A-06</strain>
    </source>
</reference>
<proteinExistence type="predicted"/>
<comment type="caution">
    <text evidence="1">The sequence shown here is derived from an EMBL/GenBank/DDBJ whole genome shotgun (WGS) entry which is preliminary data.</text>
</comment>
<evidence type="ECO:0000313" key="2">
    <source>
        <dbReference type="Proteomes" id="UP000790709"/>
    </source>
</evidence>
<organism evidence="1 2">
    <name type="scientific">Leucogyrophana mollusca</name>
    <dbReference type="NCBI Taxonomy" id="85980"/>
    <lineage>
        <taxon>Eukaryota</taxon>
        <taxon>Fungi</taxon>
        <taxon>Dikarya</taxon>
        <taxon>Basidiomycota</taxon>
        <taxon>Agaricomycotina</taxon>
        <taxon>Agaricomycetes</taxon>
        <taxon>Agaricomycetidae</taxon>
        <taxon>Boletales</taxon>
        <taxon>Boletales incertae sedis</taxon>
        <taxon>Leucogyrophana</taxon>
    </lineage>
</organism>
<keyword evidence="2" id="KW-1185">Reference proteome</keyword>
<evidence type="ECO:0000313" key="1">
    <source>
        <dbReference type="EMBL" id="KAH7926966.1"/>
    </source>
</evidence>
<dbReference type="EMBL" id="MU266374">
    <property type="protein sequence ID" value="KAH7926966.1"/>
    <property type="molecule type" value="Genomic_DNA"/>
</dbReference>
<name>A0ACB8BN88_9AGAM</name>
<accession>A0ACB8BN88</accession>